<name>A0ABZ1CJE4_9PROT</name>
<dbReference type="NCBIfam" id="TIGR02595">
    <property type="entry name" value="PEP_CTERM"/>
    <property type="match status" value="1"/>
</dbReference>
<feature type="chain" id="PRO_5047392508" evidence="1">
    <location>
        <begin position="23"/>
        <end position="316"/>
    </location>
</feature>
<accession>A0ABZ1CJE4</accession>
<feature type="signal peptide" evidence="1">
    <location>
        <begin position="1"/>
        <end position="22"/>
    </location>
</feature>
<gene>
    <name evidence="3" type="ORF">VA613_01190</name>
</gene>
<evidence type="ECO:0000256" key="1">
    <source>
        <dbReference type="SAM" id="SignalP"/>
    </source>
</evidence>
<sequence length="316" mass="32071">MKLNLISLAVVAALGASASAHALDFTFDPTGTAGSSGDIAGVSIIDWAPGTAYAQNGSQAVNNYVLGSGSTAFTLYYQANLGTMQAADTTPLFMNGLGGNYFTAIMGFGERVNSVAGTTATFTFDPTNPVNYFNIYATSAIGNNLTGAGFVNGAPILSGHLAHTDSSNFSVSNSTPVLLDQGGAGKADNWSGQQSVTGSGASDLTFVVDSVNGNYFPDLNVAQMLILSLFNTSQVAPFNQVDPSQCMNTDTSTCTAGGITTVGTLGTVNGAPFDGASFIFQADANQSFTVPEPGSLALLGLGLAALGVSASRRRSA</sequence>
<dbReference type="Proteomes" id="UP001334732">
    <property type="component" value="Chromosome"/>
</dbReference>
<dbReference type="RefSeq" id="WP_324780040.1">
    <property type="nucleotide sequence ID" value="NZ_CP141769.1"/>
</dbReference>
<keyword evidence="1" id="KW-0732">Signal</keyword>
<evidence type="ECO:0000313" key="4">
    <source>
        <dbReference type="Proteomes" id="UP001334732"/>
    </source>
</evidence>
<dbReference type="EMBL" id="CP141769">
    <property type="protein sequence ID" value="WRS39509.1"/>
    <property type="molecule type" value="Genomic_DNA"/>
</dbReference>
<proteinExistence type="predicted"/>
<organism evidence="3 4">
    <name type="scientific">Thiobacillus sedimenti</name>
    <dbReference type="NCBI Taxonomy" id="3110231"/>
    <lineage>
        <taxon>Bacteria</taxon>
        <taxon>Pseudomonadati</taxon>
        <taxon>Pseudomonadota</taxon>
        <taxon>Betaproteobacteria</taxon>
        <taxon>Nitrosomonadales</taxon>
        <taxon>Thiobacillaceae</taxon>
        <taxon>Thiobacillus</taxon>
    </lineage>
</organism>
<protein>
    <submittedName>
        <fullName evidence="3">PEP-CTERM sorting domain-containing protein</fullName>
    </submittedName>
</protein>
<dbReference type="InterPro" id="IPR013424">
    <property type="entry name" value="Ice-binding_C"/>
</dbReference>
<evidence type="ECO:0000259" key="2">
    <source>
        <dbReference type="Pfam" id="PF07589"/>
    </source>
</evidence>
<reference evidence="3 4" key="1">
    <citation type="submission" date="2023-12" db="EMBL/GenBank/DDBJ databases">
        <title>Thiobacillus sedimentum sp. nov., a chemolithoautotrophic sulfur-oxidizing bacterium isolated from freshwater sediment.</title>
        <authorList>
            <person name="Luo J."/>
            <person name="Dai C."/>
        </authorList>
    </citation>
    <scope>NUCLEOTIDE SEQUENCE [LARGE SCALE GENOMIC DNA]</scope>
    <source>
        <strain evidence="3 4">SCUT-2</strain>
    </source>
</reference>
<feature type="domain" description="Ice-binding protein C-terminal" evidence="2">
    <location>
        <begin position="289"/>
        <end position="313"/>
    </location>
</feature>
<dbReference type="Pfam" id="PF07589">
    <property type="entry name" value="PEP-CTERM"/>
    <property type="match status" value="1"/>
</dbReference>
<evidence type="ECO:0000313" key="3">
    <source>
        <dbReference type="EMBL" id="WRS39509.1"/>
    </source>
</evidence>
<keyword evidence="4" id="KW-1185">Reference proteome</keyword>